<accession>A0ABU9BZY8</accession>
<feature type="chain" id="PRO_5046317039" description="C-type lysozyme inhibitor domain-containing protein" evidence="1">
    <location>
        <begin position="22"/>
        <end position="134"/>
    </location>
</feature>
<comment type="caution">
    <text evidence="2">The sequence shown here is derived from an EMBL/GenBank/DDBJ whole genome shotgun (WGS) entry which is preliminary data.</text>
</comment>
<dbReference type="Proteomes" id="UP001371218">
    <property type="component" value="Unassembled WGS sequence"/>
</dbReference>
<dbReference type="EMBL" id="JBBUTG010000050">
    <property type="protein sequence ID" value="MEK8035013.1"/>
    <property type="molecule type" value="Genomic_DNA"/>
</dbReference>
<evidence type="ECO:0000313" key="2">
    <source>
        <dbReference type="EMBL" id="MEK8035013.1"/>
    </source>
</evidence>
<name>A0ABU9BZY8_9BURK</name>
<reference evidence="2 3" key="1">
    <citation type="submission" date="2024-04" db="EMBL/GenBank/DDBJ databases">
        <title>Novel species of the genus Ideonella isolated from streams.</title>
        <authorList>
            <person name="Lu H."/>
        </authorList>
    </citation>
    <scope>NUCLEOTIDE SEQUENCE [LARGE SCALE GENOMIC DNA]</scope>
    <source>
        <strain evidence="2 3">DXS29W</strain>
    </source>
</reference>
<keyword evidence="3" id="KW-1185">Reference proteome</keyword>
<evidence type="ECO:0000256" key="1">
    <source>
        <dbReference type="SAM" id="SignalP"/>
    </source>
</evidence>
<evidence type="ECO:0000313" key="3">
    <source>
        <dbReference type="Proteomes" id="UP001371218"/>
    </source>
</evidence>
<feature type="signal peptide" evidence="1">
    <location>
        <begin position="1"/>
        <end position="21"/>
    </location>
</feature>
<protein>
    <recommendedName>
        <fullName evidence="4">C-type lysozyme inhibitor domain-containing protein</fullName>
    </recommendedName>
</protein>
<evidence type="ECO:0008006" key="4">
    <source>
        <dbReference type="Google" id="ProtNLM"/>
    </source>
</evidence>
<sequence length="134" mass="14710">MHPRLFISLITLALVPHSVCAQFIQERCTVEARGTVSLRLVAPDRSIRSLAFDPQTKSISFKGTTLADLKWVKGYSSFKEISLVKSTPEAKAGELLFTAGDGATKTIGAIQYECWHQLERAVNNAVPTHIKPEG</sequence>
<dbReference type="RefSeq" id="WP_341429448.1">
    <property type="nucleotide sequence ID" value="NZ_JBBUTG010000050.1"/>
</dbReference>
<organism evidence="2 3">
    <name type="scientific">Ideonella lacteola</name>
    <dbReference type="NCBI Taxonomy" id="2984193"/>
    <lineage>
        <taxon>Bacteria</taxon>
        <taxon>Pseudomonadati</taxon>
        <taxon>Pseudomonadota</taxon>
        <taxon>Betaproteobacteria</taxon>
        <taxon>Burkholderiales</taxon>
        <taxon>Sphaerotilaceae</taxon>
        <taxon>Ideonella</taxon>
    </lineage>
</organism>
<proteinExistence type="predicted"/>
<keyword evidence="1" id="KW-0732">Signal</keyword>
<gene>
    <name evidence="2" type="ORF">AACH06_29710</name>
</gene>